<dbReference type="Proteomes" id="UP000625316">
    <property type="component" value="Unassembled WGS sequence"/>
</dbReference>
<gene>
    <name evidence="1" type="ORF">IQ266_22315</name>
</gene>
<keyword evidence="2" id="KW-1185">Reference proteome</keyword>
<reference evidence="1" key="1">
    <citation type="submission" date="2020-10" db="EMBL/GenBank/DDBJ databases">
        <authorList>
            <person name="Castelo-Branco R."/>
            <person name="Eusebio N."/>
            <person name="Adriana R."/>
            <person name="Vieira A."/>
            <person name="Brugerolle De Fraissinette N."/>
            <person name="Rezende De Castro R."/>
            <person name="Schneider M.P."/>
            <person name="Vasconcelos V."/>
            <person name="Leao P.N."/>
        </authorList>
    </citation>
    <scope>NUCLEOTIDE SEQUENCE</scope>
    <source>
        <strain evidence="1">LEGE 11480</strain>
    </source>
</reference>
<proteinExistence type="predicted"/>
<dbReference type="EMBL" id="JADEXQ010000107">
    <property type="protein sequence ID" value="MBE9032476.1"/>
    <property type="molecule type" value="Genomic_DNA"/>
</dbReference>
<accession>A0A928Z4D2</accession>
<organism evidence="1 2">
    <name type="scientific">Romeriopsis navalis LEGE 11480</name>
    <dbReference type="NCBI Taxonomy" id="2777977"/>
    <lineage>
        <taxon>Bacteria</taxon>
        <taxon>Bacillati</taxon>
        <taxon>Cyanobacteriota</taxon>
        <taxon>Cyanophyceae</taxon>
        <taxon>Leptolyngbyales</taxon>
        <taxon>Leptolyngbyaceae</taxon>
        <taxon>Romeriopsis</taxon>
        <taxon>Romeriopsis navalis</taxon>
    </lineage>
</organism>
<evidence type="ECO:0000313" key="1">
    <source>
        <dbReference type="EMBL" id="MBE9032476.1"/>
    </source>
</evidence>
<dbReference type="NCBIfam" id="NF037965">
    <property type="entry name" value="HetZ_rel_2"/>
    <property type="match status" value="1"/>
</dbReference>
<name>A0A928Z4D2_9CYAN</name>
<evidence type="ECO:0000313" key="2">
    <source>
        <dbReference type="Proteomes" id="UP000625316"/>
    </source>
</evidence>
<sequence>MSLVDEISTNWQTKLQKEISQTQAHDAIAQWLIGEDRDRYAELSTDQLRITKQAMDYRYRILKERYLGMSRERAYRNLIQRLSSVFVLRNKIKTWISLSRDRKRSVVEVLQEVLQELLQHDNYMQQQIAWIAQCTDDLRLRNTLVLASLEEYCLRPIRNQPLLTYRFVNYLRRSQRGGMTQVPSAEFIRLVSEEIGQDDEQGSVSLLDNHAIADYQEEQTQLEQQELRQNIVRKLSDYLEEKVDPMAASWLQLYLQGITQDAIAKQLGIPIKQVYRLREKVSYHALKVFSAKQSPELVAEWLGQQNG</sequence>
<protein>
    <submittedName>
        <fullName evidence="1">HetZ-related protein 2</fullName>
    </submittedName>
</protein>
<dbReference type="InterPro" id="IPR048033">
    <property type="entry name" value="HetZ-rel_2"/>
</dbReference>
<comment type="caution">
    <text evidence="1">The sequence shown here is derived from an EMBL/GenBank/DDBJ whole genome shotgun (WGS) entry which is preliminary data.</text>
</comment>
<dbReference type="RefSeq" id="WP_264327293.1">
    <property type="nucleotide sequence ID" value="NZ_JADEXQ010000107.1"/>
</dbReference>
<dbReference type="AlphaFoldDB" id="A0A928Z4D2"/>